<feature type="non-terminal residue" evidence="1">
    <location>
        <position position="37"/>
    </location>
</feature>
<protein>
    <submittedName>
        <fullName evidence="1">Uncharacterized protein</fullName>
    </submittedName>
</protein>
<gene>
    <name evidence="1" type="ORF">LCGC14_2939820</name>
</gene>
<name>A0A0F8XJ14_9ZZZZ</name>
<dbReference type="EMBL" id="LAZR01058935">
    <property type="protein sequence ID" value="KKK68863.1"/>
    <property type="molecule type" value="Genomic_DNA"/>
</dbReference>
<organism evidence="1">
    <name type="scientific">marine sediment metagenome</name>
    <dbReference type="NCBI Taxonomy" id="412755"/>
    <lineage>
        <taxon>unclassified sequences</taxon>
        <taxon>metagenomes</taxon>
        <taxon>ecological metagenomes</taxon>
    </lineage>
</organism>
<comment type="caution">
    <text evidence="1">The sequence shown here is derived from an EMBL/GenBank/DDBJ whole genome shotgun (WGS) entry which is preliminary data.</text>
</comment>
<proteinExistence type="predicted"/>
<evidence type="ECO:0000313" key="1">
    <source>
        <dbReference type="EMBL" id="KKK68863.1"/>
    </source>
</evidence>
<reference evidence="1" key="1">
    <citation type="journal article" date="2015" name="Nature">
        <title>Complex archaea that bridge the gap between prokaryotes and eukaryotes.</title>
        <authorList>
            <person name="Spang A."/>
            <person name="Saw J.H."/>
            <person name="Jorgensen S.L."/>
            <person name="Zaremba-Niedzwiedzka K."/>
            <person name="Martijn J."/>
            <person name="Lind A.E."/>
            <person name="van Eijk R."/>
            <person name="Schleper C."/>
            <person name="Guy L."/>
            <person name="Ettema T.J."/>
        </authorList>
    </citation>
    <scope>NUCLEOTIDE SEQUENCE</scope>
</reference>
<accession>A0A0F8XJ14</accession>
<sequence length="37" mass="4391">MLDLPEEVVARKCMQDAMAAFKLYQIFYPQTDLAYYN</sequence>
<dbReference type="AlphaFoldDB" id="A0A0F8XJ14"/>